<proteinExistence type="predicted"/>
<dbReference type="Proteomes" id="UP001295423">
    <property type="component" value="Unassembled WGS sequence"/>
</dbReference>
<dbReference type="AlphaFoldDB" id="A0AAD2FMP0"/>
<accession>A0AAD2FMP0</accession>
<gene>
    <name evidence="2" type="ORF">CYCCA115_LOCUS10397</name>
</gene>
<name>A0AAD2FMP0_9STRA</name>
<dbReference type="GO" id="GO:0005634">
    <property type="term" value="C:nucleus"/>
    <property type="evidence" value="ECO:0007669"/>
    <property type="project" value="TreeGrafter"/>
</dbReference>
<dbReference type="GO" id="GO:0000987">
    <property type="term" value="F:cis-regulatory region sequence-specific DNA binding"/>
    <property type="evidence" value="ECO:0007669"/>
    <property type="project" value="TreeGrafter"/>
</dbReference>
<dbReference type="PANTHER" id="PTHR12480:SF21">
    <property type="entry name" value="JMJC DOMAIN-CONTAINING PROTEIN 8"/>
    <property type="match status" value="1"/>
</dbReference>
<reference evidence="2" key="1">
    <citation type="submission" date="2023-08" db="EMBL/GenBank/DDBJ databases">
        <authorList>
            <person name="Audoor S."/>
            <person name="Bilcke G."/>
        </authorList>
    </citation>
    <scope>NUCLEOTIDE SEQUENCE</scope>
</reference>
<dbReference type="InterPro" id="IPR050910">
    <property type="entry name" value="JMJD6_ArgDemeth/LysHydrox"/>
</dbReference>
<dbReference type="Pfam" id="PF13621">
    <property type="entry name" value="Cupin_8"/>
    <property type="match status" value="1"/>
</dbReference>
<evidence type="ECO:0000313" key="3">
    <source>
        <dbReference type="Proteomes" id="UP001295423"/>
    </source>
</evidence>
<dbReference type="EMBL" id="CAKOGP040001668">
    <property type="protein sequence ID" value="CAJ1946256.1"/>
    <property type="molecule type" value="Genomic_DNA"/>
</dbReference>
<feature type="domain" description="JmjC" evidence="1">
    <location>
        <begin position="252"/>
        <end position="432"/>
    </location>
</feature>
<dbReference type="InterPro" id="IPR003347">
    <property type="entry name" value="JmjC_dom"/>
</dbReference>
<sequence>MGRSVRKADFLSLDEMHPYGVLPGGNRFFGASNIRSEEVFADTIWQQILSFFDAKMLGSIVQSSHYFYVAGHQPELWRDLVLRQCFKEKKTIRAVRPSWRDTYLALFVKDSGKDHSPIPVSGVYSDEYYRTHLCRSFAIPSAWCNDSESSSPSSPNEVPRVAVEDISPEQFFEEYEMKNMPVIIEGAAKGMALNKWRKSDYLQQNVDESTTFRATSGAAPLPATFELKAYEEYGKFSYLEESPLYLFDRTAFASNNQWSNDFFPEFYEKCPFWDPAASHGHDLLQHLGAERRPDHTWMIMGPKRSGSVFHLDPNCTHAWNACIEGRKRWIFYPPGVNPPGIFPSEDGDEVALPLSVGEWLMQYWEEHTKQYRSRPPHERPMECTVGPGDVIFVPHGWWHSVINLDDRNIAITHNYVSPSNLGNVLKFFTAKQDQISGCRDRKESVKPEHLYDELVNALKEKEPKHLEKALEQKDWTCRTWKDEPAKSAETLDCNHISGKRKHEAITSTAEPKSVMAKTEKIEAFSFSFL</sequence>
<dbReference type="SUPFAM" id="SSF81383">
    <property type="entry name" value="F-box domain"/>
    <property type="match status" value="1"/>
</dbReference>
<organism evidence="2 3">
    <name type="scientific">Cylindrotheca closterium</name>
    <dbReference type="NCBI Taxonomy" id="2856"/>
    <lineage>
        <taxon>Eukaryota</taxon>
        <taxon>Sar</taxon>
        <taxon>Stramenopiles</taxon>
        <taxon>Ochrophyta</taxon>
        <taxon>Bacillariophyta</taxon>
        <taxon>Bacillariophyceae</taxon>
        <taxon>Bacillariophycidae</taxon>
        <taxon>Bacillariales</taxon>
        <taxon>Bacillariaceae</taxon>
        <taxon>Cylindrotheca</taxon>
    </lineage>
</organism>
<comment type="caution">
    <text evidence="2">The sequence shown here is derived from an EMBL/GenBank/DDBJ whole genome shotgun (WGS) entry which is preliminary data.</text>
</comment>
<evidence type="ECO:0000259" key="1">
    <source>
        <dbReference type="PROSITE" id="PS51184"/>
    </source>
</evidence>
<dbReference type="InterPro" id="IPR036047">
    <property type="entry name" value="F-box-like_dom_sf"/>
</dbReference>
<dbReference type="SUPFAM" id="SSF51197">
    <property type="entry name" value="Clavaminate synthase-like"/>
    <property type="match status" value="1"/>
</dbReference>
<protein>
    <recommendedName>
        <fullName evidence="1">JmjC domain-containing protein</fullName>
    </recommendedName>
</protein>
<dbReference type="Gene3D" id="2.60.120.650">
    <property type="entry name" value="Cupin"/>
    <property type="match status" value="1"/>
</dbReference>
<evidence type="ECO:0000313" key="2">
    <source>
        <dbReference type="EMBL" id="CAJ1946256.1"/>
    </source>
</evidence>
<dbReference type="InterPro" id="IPR041667">
    <property type="entry name" value="Cupin_8"/>
</dbReference>
<dbReference type="PROSITE" id="PS51184">
    <property type="entry name" value="JMJC"/>
    <property type="match status" value="1"/>
</dbReference>
<dbReference type="SMART" id="SM00558">
    <property type="entry name" value="JmjC"/>
    <property type="match status" value="1"/>
</dbReference>
<dbReference type="PANTHER" id="PTHR12480">
    <property type="entry name" value="ARGININE DEMETHYLASE AND LYSYL-HYDROXYLASE JMJD"/>
    <property type="match status" value="1"/>
</dbReference>
<keyword evidence="3" id="KW-1185">Reference proteome</keyword>